<gene>
    <name evidence="3" type="ORF">GTP69_05815</name>
</gene>
<feature type="transmembrane region" description="Helical" evidence="2">
    <location>
        <begin position="45"/>
        <end position="68"/>
    </location>
</feature>
<dbReference type="EMBL" id="WWCT01000003">
    <property type="protein sequence ID" value="MYN25917.1"/>
    <property type="molecule type" value="Genomic_DNA"/>
</dbReference>
<evidence type="ECO:0000256" key="1">
    <source>
        <dbReference type="SAM" id="MobiDB-lite"/>
    </source>
</evidence>
<evidence type="ECO:0000256" key="2">
    <source>
        <dbReference type="SAM" id="Phobius"/>
    </source>
</evidence>
<accession>A0ABW9VWI1</accession>
<comment type="caution">
    <text evidence="3">The sequence shown here is derived from an EMBL/GenBank/DDBJ whole genome shotgun (WGS) entry which is preliminary data.</text>
</comment>
<protein>
    <submittedName>
        <fullName evidence="3">Uncharacterized protein</fullName>
    </submittedName>
</protein>
<sequence length="71" mass="6969">MKTGKKAAGVPSTPSVDIEKPDHHHGGAFSTIFACSIGGSTIGGLCLGIAGVLLGAVIAGSIGAYVSYTHD</sequence>
<dbReference type="RefSeq" id="WP_161053998.1">
    <property type="nucleotide sequence ID" value="NZ_WWCT01000003.1"/>
</dbReference>
<feature type="region of interest" description="Disordered" evidence="1">
    <location>
        <begin position="1"/>
        <end position="22"/>
    </location>
</feature>
<proteinExistence type="predicted"/>
<evidence type="ECO:0000313" key="3">
    <source>
        <dbReference type="EMBL" id="MYN25917.1"/>
    </source>
</evidence>
<keyword evidence="4" id="KW-1185">Reference proteome</keyword>
<organism evidence="3 4">
    <name type="scientific">Duganella levis</name>
    <dbReference type="NCBI Taxonomy" id="2692169"/>
    <lineage>
        <taxon>Bacteria</taxon>
        <taxon>Pseudomonadati</taxon>
        <taxon>Pseudomonadota</taxon>
        <taxon>Betaproteobacteria</taxon>
        <taxon>Burkholderiales</taxon>
        <taxon>Oxalobacteraceae</taxon>
        <taxon>Telluria group</taxon>
        <taxon>Duganella</taxon>
    </lineage>
</organism>
<dbReference type="Proteomes" id="UP000642144">
    <property type="component" value="Unassembled WGS sequence"/>
</dbReference>
<reference evidence="3 4" key="1">
    <citation type="submission" date="2019-12" db="EMBL/GenBank/DDBJ databases">
        <title>Novel species isolated from a subtropical stream in China.</title>
        <authorList>
            <person name="Lu H."/>
        </authorList>
    </citation>
    <scope>NUCLEOTIDE SEQUENCE [LARGE SCALE GENOMIC DNA]</scope>
    <source>
        <strain evidence="3 4">CY42W</strain>
    </source>
</reference>
<dbReference type="PROSITE" id="PS51257">
    <property type="entry name" value="PROKAR_LIPOPROTEIN"/>
    <property type="match status" value="1"/>
</dbReference>
<keyword evidence="2" id="KW-1133">Transmembrane helix</keyword>
<evidence type="ECO:0000313" key="4">
    <source>
        <dbReference type="Proteomes" id="UP000642144"/>
    </source>
</evidence>
<keyword evidence="2" id="KW-0812">Transmembrane</keyword>
<name>A0ABW9VWI1_9BURK</name>
<keyword evidence="2" id="KW-0472">Membrane</keyword>